<dbReference type="RefSeq" id="WP_340356843.1">
    <property type="nucleotide sequence ID" value="NZ_JBBKZU010000004.1"/>
</dbReference>
<evidence type="ECO:0000313" key="3">
    <source>
        <dbReference type="EMBL" id="MEJ8811556.1"/>
    </source>
</evidence>
<dbReference type="InterPro" id="IPR000326">
    <property type="entry name" value="PAP2/HPO"/>
</dbReference>
<gene>
    <name evidence="3" type="ORF">WKW77_10805</name>
</gene>
<dbReference type="InterPro" id="IPR036938">
    <property type="entry name" value="PAP2/HPO_sf"/>
</dbReference>
<evidence type="ECO:0000256" key="1">
    <source>
        <dbReference type="SAM" id="Phobius"/>
    </source>
</evidence>
<keyword evidence="1" id="KW-0812">Transmembrane</keyword>
<keyword evidence="1" id="KW-0472">Membrane</keyword>
<dbReference type="EMBL" id="JBBKZU010000004">
    <property type="protein sequence ID" value="MEJ8811556.1"/>
    <property type="molecule type" value="Genomic_DNA"/>
</dbReference>
<comment type="caution">
    <text evidence="3">The sequence shown here is derived from an EMBL/GenBank/DDBJ whole genome shotgun (WGS) entry which is preliminary data.</text>
</comment>
<dbReference type="Gene3D" id="1.20.144.10">
    <property type="entry name" value="Phosphatidic acid phosphatase type 2/haloperoxidase"/>
    <property type="match status" value="1"/>
</dbReference>
<evidence type="ECO:0000313" key="4">
    <source>
        <dbReference type="Proteomes" id="UP001365846"/>
    </source>
</evidence>
<feature type="transmembrane region" description="Helical" evidence="1">
    <location>
        <begin position="133"/>
        <end position="152"/>
    </location>
</feature>
<dbReference type="SMART" id="SM00014">
    <property type="entry name" value="acidPPc"/>
    <property type="match status" value="1"/>
</dbReference>
<evidence type="ECO:0000259" key="2">
    <source>
        <dbReference type="SMART" id="SM00014"/>
    </source>
</evidence>
<organism evidence="3 4">
    <name type="scientific">Variovorax ureilyticus</name>
    <dbReference type="NCBI Taxonomy" id="1836198"/>
    <lineage>
        <taxon>Bacteria</taxon>
        <taxon>Pseudomonadati</taxon>
        <taxon>Pseudomonadota</taxon>
        <taxon>Betaproteobacteria</taxon>
        <taxon>Burkholderiales</taxon>
        <taxon>Comamonadaceae</taxon>
        <taxon>Variovorax</taxon>
    </lineage>
</organism>
<feature type="transmembrane region" description="Helical" evidence="1">
    <location>
        <begin position="105"/>
        <end position="127"/>
    </location>
</feature>
<accession>A0ABU8VDJ1</accession>
<dbReference type="SUPFAM" id="SSF48317">
    <property type="entry name" value="Acid phosphatase/Vanadium-dependent haloperoxidase"/>
    <property type="match status" value="1"/>
</dbReference>
<name>A0ABU8VDJ1_9BURK</name>
<proteinExistence type="predicted"/>
<feature type="transmembrane region" description="Helical" evidence="1">
    <location>
        <begin position="79"/>
        <end position="98"/>
    </location>
</feature>
<protein>
    <submittedName>
        <fullName evidence="3">Phosphatase PAP2 family protein</fullName>
    </submittedName>
</protein>
<feature type="domain" description="Phosphatidic acid phosphatase type 2/haloperoxidase" evidence="2">
    <location>
        <begin position="43"/>
        <end position="150"/>
    </location>
</feature>
<reference evidence="3 4" key="1">
    <citation type="submission" date="2024-03" db="EMBL/GenBank/DDBJ databases">
        <title>Novel species of the genus Variovorax.</title>
        <authorList>
            <person name="Liu Q."/>
            <person name="Xin Y.-H."/>
        </authorList>
    </citation>
    <scope>NUCLEOTIDE SEQUENCE [LARGE SCALE GENOMIC DNA]</scope>
    <source>
        <strain evidence="3 4">KACC 18899</strain>
    </source>
</reference>
<feature type="transmembrane region" description="Helical" evidence="1">
    <location>
        <begin position="12"/>
        <end position="35"/>
    </location>
</feature>
<dbReference type="Proteomes" id="UP001365846">
    <property type="component" value="Unassembled WGS sequence"/>
</dbReference>
<dbReference type="Pfam" id="PF01569">
    <property type="entry name" value="PAP2"/>
    <property type="match status" value="1"/>
</dbReference>
<keyword evidence="4" id="KW-1185">Reference proteome</keyword>
<sequence>MLALHDLALWPAVTWFGDSGFLLPASLWITAWLGLPRGTRPSARRWVLLFGLGCSVILVSKLAFLGWGIGIAAIDFTGFSGHTALSASIWPVAGWLMASRQDHRLRVGAAVAGLMFAAVIGVSRIALDAHSHSEVAAGFLLGAAVSGLFLWWQHRSPHPRLSWLLVALSLATPALLQRPGTAAPTQSALEVIAMRLAGTDRVYTRADLLARRNGSPIGIE</sequence>
<keyword evidence="1" id="KW-1133">Transmembrane helix</keyword>
<feature type="transmembrane region" description="Helical" evidence="1">
    <location>
        <begin position="47"/>
        <end position="73"/>
    </location>
</feature>